<evidence type="ECO:0000313" key="6">
    <source>
        <dbReference type="Proteomes" id="UP000597762"/>
    </source>
</evidence>
<dbReference type="PANTHER" id="PTHR14882">
    <property type="entry name" value="COILED-COIL DOMAIN-CONTAINING 74A"/>
    <property type="match status" value="1"/>
</dbReference>
<feature type="domain" description="CCDC92/74 N-terminal" evidence="4">
    <location>
        <begin position="32"/>
        <end position="83"/>
    </location>
</feature>
<evidence type="ECO:0000256" key="3">
    <source>
        <dbReference type="SAM" id="MobiDB-lite"/>
    </source>
</evidence>
<evidence type="ECO:0000256" key="1">
    <source>
        <dbReference type="ARBA" id="ARBA00023054"/>
    </source>
</evidence>
<keyword evidence="1 2" id="KW-0175">Coiled coil</keyword>
<reference evidence="5" key="1">
    <citation type="submission" date="2021-01" db="EMBL/GenBank/DDBJ databases">
        <authorList>
            <person name="Li R."/>
            <person name="Bekaert M."/>
        </authorList>
    </citation>
    <scope>NUCLEOTIDE SEQUENCE</scope>
    <source>
        <strain evidence="5">Farmed</strain>
    </source>
</reference>
<feature type="region of interest" description="Disordered" evidence="3">
    <location>
        <begin position="1"/>
        <end position="22"/>
    </location>
</feature>
<dbReference type="AlphaFoldDB" id="A0A812D470"/>
<feature type="coiled-coil region" evidence="2">
    <location>
        <begin position="171"/>
        <end position="205"/>
    </location>
</feature>
<evidence type="ECO:0000313" key="5">
    <source>
        <dbReference type="EMBL" id="CAE1293106.1"/>
    </source>
</evidence>
<dbReference type="PANTHER" id="PTHR14882:SF5">
    <property type="entry name" value="COILED-COIL DOMAIN CONTAINING 74A"/>
    <property type="match status" value="1"/>
</dbReference>
<keyword evidence="6" id="KW-1185">Reference proteome</keyword>
<feature type="region of interest" description="Disordered" evidence="3">
    <location>
        <begin position="76"/>
        <end position="135"/>
    </location>
</feature>
<dbReference type="Proteomes" id="UP000597762">
    <property type="component" value="Unassembled WGS sequence"/>
</dbReference>
<dbReference type="OrthoDB" id="2155209at2759"/>
<comment type="caution">
    <text evidence="5">The sequence shown here is derived from an EMBL/GenBank/DDBJ whole genome shotgun (WGS) entry which is preliminary data.</text>
</comment>
<accession>A0A812D470</accession>
<dbReference type="InterPro" id="IPR039496">
    <property type="entry name" value="CCDC92/74_N"/>
</dbReference>
<dbReference type="EMBL" id="CAHIKZ030002865">
    <property type="protein sequence ID" value="CAE1293106.1"/>
    <property type="molecule type" value="Genomic_DNA"/>
</dbReference>
<dbReference type="Pfam" id="PF14916">
    <property type="entry name" value="CCDC92"/>
    <property type="match status" value="1"/>
</dbReference>
<evidence type="ECO:0000256" key="2">
    <source>
        <dbReference type="SAM" id="Coils"/>
    </source>
</evidence>
<sequence>MSAGEPASGVTQSEGGAKPENEAEVIMEDPYRRIQHLERSLAFLKQQHCEFLHCLHEEIDQLKRENKDLNFKIVMAQQKSEANSPSRKEEDSNGEESTVHADEEEAIASDIVSGRPGTERTSSGRLDQEDLIMPDSKLEKELSTLSLKSKSITNASTKTPSQDDKLEELRIIFLEEEVRKLRHAYQELRKRNAYLSQLLEQSESRRRRQ</sequence>
<proteinExistence type="predicted"/>
<evidence type="ECO:0000259" key="4">
    <source>
        <dbReference type="Pfam" id="PF14916"/>
    </source>
</evidence>
<organism evidence="5 6">
    <name type="scientific">Acanthosepion pharaonis</name>
    <name type="common">Pharaoh cuttlefish</name>
    <name type="synonym">Sepia pharaonis</name>
    <dbReference type="NCBI Taxonomy" id="158019"/>
    <lineage>
        <taxon>Eukaryota</taxon>
        <taxon>Metazoa</taxon>
        <taxon>Spiralia</taxon>
        <taxon>Lophotrochozoa</taxon>
        <taxon>Mollusca</taxon>
        <taxon>Cephalopoda</taxon>
        <taxon>Coleoidea</taxon>
        <taxon>Decapodiformes</taxon>
        <taxon>Sepiida</taxon>
        <taxon>Sepiina</taxon>
        <taxon>Sepiidae</taxon>
        <taxon>Acanthosepion</taxon>
    </lineage>
</organism>
<name>A0A812D470_ACAPH</name>
<dbReference type="InterPro" id="IPR040370">
    <property type="entry name" value="CCDC74A/CCDC74B/CCDC92"/>
</dbReference>
<gene>
    <name evidence="5" type="ORF">SPHA_49637</name>
</gene>
<protein>
    <recommendedName>
        <fullName evidence="4">CCDC92/74 N-terminal domain-containing protein</fullName>
    </recommendedName>
</protein>
<feature type="compositionally biased region" description="Basic and acidic residues" evidence="3">
    <location>
        <begin position="86"/>
        <end position="101"/>
    </location>
</feature>